<feature type="chain" id="PRO_5037472652" evidence="1">
    <location>
        <begin position="29"/>
        <end position="155"/>
    </location>
</feature>
<keyword evidence="1" id="KW-0732">Signal</keyword>
<reference evidence="2" key="1">
    <citation type="journal article" date="2015" name="ISME J.">
        <title>Draft Genome Sequence of Streptomyces incarnatus NRRL8089, which Produces the Nucleoside Antibiotic Sinefungin.</title>
        <authorList>
            <person name="Oshima K."/>
            <person name="Hattori M."/>
            <person name="Shimizu H."/>
            <person name="Fukuda K."/>
            <person name="Nemoto M."/>
            <person name="Inagaki K."/>
            <person name="Tamura T."/>
        </authorList>
    </citation>
    <scope>NUCLEOTIDE SEQUENCE</scope>
    <source>
        <strain evidence="2">FACHB-1375</strain>
    </source>
</reference>
<dbReference type="RefSeq" id="WP_190463988.1">
    <property type="nucleotide sequence ID" value="NZ_JACJPW010000017.1"/>
</dbReference>
<evidence type="ECO:0000256" key="1">
    <source>
        <dbReference type="SAM" id="SignalP"/>
    </source>
</evidence>
<protein>
    <submittedName>
        <fullName evidence="2">Uncharacterized protein</fullName>
    </submittedName>
</protein>
<gene>
    <name evidence="2" type="ORF">H6G03_08950</name>
</gene>
<comment type="caution">
    <text evidence="2">The sequence shown here is derived from an EMBL/GenBank/DDBJ whole genome shotgun (WGS) entry which is preliminary data.</text>
</comment>
<reference evidence="2" key="2">
    <citation type="submission" date="2020-08" db="EMBL/GenBank/DDBJ databases">
        <authorList>
            <person name="Chen M."/>
            <person name="Teng W."/>
            <person name="Zhao L."/>
            <person name="Hu C."/>
            <person name="Zhou Y."/>
            <person name="Han B."/>
            <person name="Song L."/>
            <person name="Shu W."/>
        </authorList>
    </citation>
    <scope>NUCLEOTIDE SEQUENCE</scope>
    <source>
        <strain evidence="2">FACHB-1375</strain>
    </source>
</reference>
<organism evidence="2 3">
    <name type="scientific">Aerosakkonema funiforme FACHB-1375</name>
    <dbReference type="NCBI Taxonomy" id="2949571"/>
    <lineage>
        <taxon>Bacteria</taxon>
        <taxon>Bacillati</taxon>
        <taxon>Cyanobacteriota</taxon>
        <taxon>Cyanophyceae</taxon>
        <taxon>Oscillatoriophycideae</taxon>
        <taxon>Aerosakkonematales</taxon>
        <taxon>Aerosakkonemataceae</taxon>
        <taxon>Aerosakkonema</taxon>
    </lineage>
</organism>
<sequence length="155" mass="17151">MRQLWKTFLALPLVAGVALTAIPSQSIAAPSFGQYRVTQRYNGRPAPVNLSTPEARRFRTALTNGAKLGPNFAGQYTVVTWGCGTECQQVAIVDAKTGRVYMTGITASLGVKHQLNSRLLVVNPPEEIAQLSPEYAKRITTRYYVWQNNRLVQVK</sequence>
<name>A0A926VEX6_9CYAN</name>
<evidence type="ECO:0000313" key="3">
    <source>
        <dbReference type="Proteomes" id="UP000641646"/>
    </source>
</evidence>
<keyword evidence="3" id="KW-1185">Reference proteome</keyword>
<dbReference type="AlphaFoldDB" id="A0A926VEX6"/>
<dbReference type="EMBL" id="JACJPW010000017">
    <property type="protein sequence ID" value="MBD2181229.1"/>
    <property type="molecule type" value="Genomic_DNA"/>
</dbReference>
<accession>A0A926VEX6</accession>
<proteinExistence type="predicted"/>
<evidence type="ECO:0000313" key="2">
    <source>
        <dbReference type="EMBL" id="MBD2181229.1"/>
    </source>
</evidence>
<feature type="signal peptide" evidence="1">
    <location>
        <begin position="1"/>
        <end position="28"/>
    </location>
</feature>
<dbReference type="Proteomes" id="UP000641646">
    <property type="component" value="Unassembled WGS sequence"/>
</dbReference>